<accession>A0A1X7M7F0</accession>
<name>A0A1X7M7F0_9BURK</name>
<evidence type="ECO:0000313" key="1">
    <source>
        <dbReference type="EMBL" id="SMG61299.1"/>
    </source>
</evidence>
<protein>
    <submittedName>
        <fullName evidence="1">Uncharacterized protein</fullName>
    </submittedName>
</protein>
<dbReference type="EMBL" id="FXAT01000020">
    <property type="protein sequence ID" value="SMG61299.1"/>
    <property type="molecule type" value="Genomic_DNA"/>
</dbReference>
<dbReference type="STRING" id="1515439.SAMN06265784_12081"/>
<dbReference type="Proteomes" id="UP000193228">
    <property type="component" value="Unassembled WGS sequence"/>
</dbReference>
<sequence length="393" mass="39908">MNRVLFLFAQTIRWVQAGGSFLYDATFANDPNVGGYPQGAVLLNATLSGFWINTVENNITSPDATDGSAHGWLPMNPDWNATGGPGQILNRPDLATVATSGQYEDLQGLPDLAVVATSGQYGDLLGTPNLAVVATTGNYDDLINTPTIPPEFTLPPATTTTLGGVIVGSGLAVAANGTLSATAQVKTVNTNAPDANGNVSAIIQDAKAIVPGTSASLIQFQGGTGNPLMRVLQCQGVGTHTDWNGQMLEIDTVPATTTSLGAVMAGAGLAVAANGTLSTEGTVIVNLTGAANVALDLTPIVQGTPEILVNLPVAAGANTTVSMTNPPASGTLAQFVLVVHNSTSSAITWPSSVHWPQGIVPALSGIAGKLDTFVIYTQDGGATYNGFVAGQGQ</sequence>
<evidence type="ECO:0000313" key="2">
    <source>
        <dbReference type="Proteomes" id="UP000193228"/>
    </source>
</evidence>
<dbReference type="AlphaFoldDB" id="A0A1X7M7F0"/>
<organism evidence="1 2">
    <name type="scientific">Paraburkholderia susongensis</name>
    <dbReference type="NCBI Taxonomy" id="1515439"/>
    <lineage>
        <taxon>Bacteria</taxon>
        <taxon>Pseudomonadati</taxon>
        <taxon>Pseudomonadota</taxon>
        <taxon>Betaproteobacteria</taxon>
        <taxon>Burkholderiales</taxon>
        <taxon>Burkholderiaceae</taxon>
        <taxon>Paraburkholderia</taxon>
    </lineage>
</organism>
<keyword evidence="2" id="KW-1185">Reference proteome</keyword>
<gene>
    <name evidence="1" type="ORF">SAMN06265784_12081</name>
</gene>
<proteinExistence type="predicted"/>
<reference evidence="2" key="1">
    <citation type="submission" date="2017-04" db="EMBL/GenBank/DDBJ databases">
        <authorList>
            <person name="Varghese N."/>
            <person name="Submissions S."/>
        </authorList>
    </citation>
    <scope>NUCLEOTIDE SEQUENCE [LARGE SCALE GENOMIC DNA]</scope>
    <source>
        <strain evidence="2">LMG 29540</strain>
    </source>
</reference>